<comment type="similarity">
    <text evidence="1">Belongs to the sulfotransferase 1 family.</text>
</comment>
<keyword evidence="2" id="KW-0808">Transferase</keyword>
<evidence type="ECO:0000256" key="2">
    <source>
        <dbReference type="ARBA" id="ARBA00022679"/>
    </source>
</evidence>
<dbReference type="Proteomes" id="UP000230859">
    <property type="component" value="Unassembled WGS sequence"/>
</dbReference>
<dbReference type="PANTHER" id="PTHR11783">
    <property type="entry name" value="SULFOTRANSFERASE SULT"/>
    <property type="match status" value="1"/>
</dbReference>
<dbReference type="InterPro" id="IPR027417">
    <property type="entry name" value="P-loop_NTPase"/>
</dbReference>
<protein>
    <recommendedName>
        <fullName evidence="3">Sulfotransferase domain-containing protein</fullName>
    </recommendedName>
</protein>
<reference evidence="4 5" key="1">
    <citation type="submission" date="2017-09" db="EMBL/GenBank/DDBJ databases">
        <title>Depth-based differentiation of microbial function through sediment-hosted aquifers and enrichment of novel symbionts in the deep terrestrial subsurface.</title>
        <authorList>
            <person name="Probst A.J."/>
            <person name="Ladd B."/>
            <person name="Jarett J.K."/>
            <person name="Geller-Mcgrath D.E."/>
            <person name="Sieber C.M."/>
            <person name="Emerson J.B."/>
            <person name="Anantharaman K."/>
            <person name="Thomas B.C."/>
            <person name="Malmstrom R."/>
            <person name="Stieglmeier M."/>
            <person name="Klingl A."/>
            <person name="Woyke T."/>
            <person name="Ryan C.M."/>
            <person name="Banfield J.F."/>
        </authorList>
    </citation>
    <scope>NUCLEOTIDE SEQUENCE [LARGE SCALE GENOMIC DNA]</scope>
    <source>
        <strain evidence="4">CG11_big_fil_rev_8_21_14_0_20_45_26</strain>
    </source>
</reference>
<dbReference type="EMBL" id="PCVY01000072">
    <property type="protein sequence ID" value="PIQ85250.1"/>
    <property type="molecule type" value="Genomic_DNA"/>
</dbReference>
<dbReference type="GO" id="GO:0008146">
    <property type="term" value="F:sulfotransferase activity"/>
    <property type="evidence" value="ECO:0007669"/>
    <property type="project" value="InterPro"/>
</dbReference>
<gene>
    <name evidence="4" type="ORF">COV74_09850</name>
</gene>
<name>A0A2H0LLG0_9BACT</name>
<dbReference type="AlphaFoldDB" id="A0A2H0LLG0"/>
<comment type="caution">
    <text evidence="4">The sequence shown here is derived from an EMBL/GenBank/DDBJ whole genome shotgun (WGS) entry which is preliminary data.</text>
</comment>
<sequence>MLKLVDVKRMDLKRRWYEFKRDFRLMFGLIDRQILSQQQKIICFSHHKCATKWTGQILEALCDELEWNCFWGYRPITDTELSNLEKKYHVIFFHRSEPGDFPGKFDGKNFKGFHVIRDPRDILVSQYFSHMQSHELNRYTQDIEADRAYLNTHSKEEGLLYMMEYSRHFIKTMACFERWPFDDGRLLELKFEDLVKDPFQQWQRILTFIEMPVGNQVLEKILARYSFKALQSRQKDKSLSHYRSGRHRDFEDHFTPRIKAAFKEKFGLLLVRLNYETSHHW</sequence>
<evidence type="ECO:0000259" key="3">
    <source>
        <dbReference type="Pfam" id="PF00685"/>
    </source>
</evidence>
<organism evidence="4 5">
    <name type="scientific">Candidatus Abzuiibacterium crystallinum</name>
    <dbReference type="NCBI Taxonomy" id="1974748"/>
    <lineage>
        <taxon>Bacteria</taxon>
        <taxon>Pseudomonadati</taxon>
        <taxon>Candidatus Omnitrophota</taxon>
        <taxon>Candidatus Abzuiibacterium</taxon>
    </lineage>
</organism>
<feature type="domain" description="Sulfotransferase" evidence="3">
    <location>
        <begin position="45"/>
        <end position="266"/>
    </location>
</feature>
<dbReference type="InterPro" id="IPR000863">
    <property type="entry name" value="Sulfotransferase_dom"/>
</dbReference>
<evidence type="ECO:0000313" key="4">
    <source>
        <dbReference type="EMBL" id="PIQ85250.1"/>
    </source>
</evidence>
<evidence type="ECO:0000313" key="5">
    <source>
        <dbReference type="Proteomes" id="UP000230859"/>
    </source>
</evidence>
<dbReference type="Pfam" id="PF00685">
    <property type="entry name" value="Sulfotransfer_1"/>
    <property type="match status" value="1"/>
</dbReference>
<accession>A0A2H0LLG0</accession>
<evidence type="ECO:0000256" key="1">
    <source>
        <dbReference type="ARBA" id="ARBA00005771"/>
    </source>
</evidence>
<dbReference type="SUPFAM" id="SSF52540">
    <property type="entry name" value="P-loop containing nucleoside triphosphate hydrolases"/>
    <property type="match status" value="1"/>
</dbReference>
<dbReference type="Gene3D" id="3.40.50.300">
    <property type="entry name" value="P-loop containing nucleotide triphosphate hydrolases"/>
    <property type="match status" value="1"/>
</dbReference>
<proteinExistence type="inferred from homology"/>